<dbReference type="Gene3D" id="6.10.250.730">
    <property type="match status" value="1"/>
</dbReference>
<reference evidence="1 2" key="1">
    <citation type="submission" date="2019-06" db="EMBL/GenBank/DDBJ databases">
        <title>Sorghum-associated microbial communities from plants grown in Nebraska, USA.</title>
        <authorList>
            <person name="Schachtman D."/>
        </authorList>
    </citation>
    <scope>NUCLEOTIDE SEQUENCE [LARGE SCALE GENOMIC DNA]</scope>
    <source>
        <strain evidence="1 2">1225</strain>
    </source>
</reference>
<dbReference type="OrthoDB" id="8420443at2"/>
<sequence length="90" mass="10412">MSSIITVGFRLEWEHPVIIRHDHYQDRAIQSPREALKYLTTGFTIRSGQPYWSAVSACNAALRHKGDLELSRETFVAAYAEYLVKIYPNR</sequence>
<dbReference type="InterPro" id="IPR010385">
    <property type="entry name" value="DUF982"/>
</dbReference>
<accession>A0A561QCG6</accession>
<dbReference type="AlphaFoldDB" id="A0A561QCG6"/>
<evidence type="ECO:0000313" key="1">
    <source>
        <dbReference type="EMBL" id="TWF48064.1"/>
    </source>
</evidence>
<dbReference type="Pfam" id="PF06169">
    <property type="entry name" value="DUF982"/>
    <property type="match status" value="1"/>
</dbReference>
<evidence type="ECO:0000313" key="2">
    <source>
        <dbReference type="Proteomes" id="UP000320653"/>
    </source>
</evidence>
<dbReference type="Proteomes" id="UP000320653">
    <property type="component" value="Unassembled WGS sequence"/>
</dbReference>
<comment type="caution">
    <text evidence="1">The sequence shown here is derived from an EMBL/GenBank/DDBJ whole genome shotgun (WGS) entry which is preliminary data.</text>
</comment>
<keyword evidence="2" id="KW-1185">Reference proteome</keyword>
<gene>
    <name evidence="1" type="ORF">FHW37_109127</name>
</gene>
<proteinExistence type="predicted"/>
<dbReference type="EMBL" id="VIWP01000009">
    <property type="protein sequence ID" value="TWF48064.1"/>
    <property type="molecule type" value="Genomic_DNA"/>
</dbReference>
<dbReference type="RefSeq" id="WP_145641835.1">
    <property type="nucleotide sequence ID" value="NZ_VIWP01000009.1"/>
</dbReference>
<name>A0A561QCG6_9HYPH</name>
<organism evidence="1 2">
    <name type="scientific">Neorhizobium alkalisoli</name>
    <dbReference type="NCBI Taxonomy" id="528178"/>
    <lineage>
        <taxon>Bacteria</taxon>
        <taxon>Pseudomonadati</taxon>
        <taxon>Pseudomonadota</taxon>
        <taxon>Alphaproteobacteria</taxon>
        <taxon>Hyphomicrobiales</taxon>
        <taxon>Rhizobiaceae</taxon>
        <taxon>Rhizobium/Agrobacterium group</taxon>
        <taxon>Neorhizobium</taxon>
    </lineage>
</organism>
<protein>
    <submittedName>
        <fullName evidence="1">Uncharacterized protein DUF982</fullName>
    </submittedName>
</protein>